<proteinExistence type="predicted"/>
<organism evidence="2 3">
    <name type="scientific">Trematosphaeria pertusa</name>
    <dbReference type="NCBI Taxonomy" id="390896"/>
    <lineage>
        <taxon>Eukaryota</taxon>
        <taxon>Fungi</taxon>
        <taxon>Dikarya</taxon>
        <taxon>Ascomycota</taxon>
        <taxon>Pezizomycotina</taxon>
        <taxon>Dothideomycetes</taxon>
        <taxon>Pleosporomycetidae</taxon>
        <taxon>Pleosporales</taxon>
        <taxon>Massarineae</taxon>
        <taxon>Trematosphaeriaceae</taxon>
        <taxon>Trematosphaeria</taxon>
    </lineage>
</organism>
<protein>
    <submittedName>
        <fullName evidence="2">Uncharacterized protein</fullName>
    </submittedName>
</protein>
<dbReference type="RefSeq" id="XP_033691551.1">
    <property type="nucleotide sequence ID" value="XM_033821021.1"/>
</dbReference>
<name>A0A6A6J2H2_9PLEO</name>
<sequence length="204" mass="21062">MYKQLLTLAVLSTSVLGSQFSKNVQFDFGAMLKRGDAIAKRQGYYPTTEPCGEGDTCAEACGPTQIQCPSTYGMYCFEPSLSHCCNDGSGYACDTGYYCTTDGMENTYCCPDGMDTVDCAAAYSLTVSLIRESATAYEPSATEVPASTTPIHITYPTATATVIPTGNATYTTSAPPEFTGAAAAKVAGAGMAVLAGAAGLAGLL</sequence>
<keyword evidence="3" id="KW-1185">Reference proteome</keyword>
<reference evidence="2" key="1">
    <citation type="journal article" date="2020" name="Stud. Mycol.">
        <title>101 Dothideomycetes genomes: a test case for predicting lifestyles and emergence of pathogens.</title>
        <authorList>
            <person name="Haridas S."/>
            <person name="Albert R."/>
            <person name="Binder M."/>
            <person name="Bloem J."/>
            <person name="Labutti K."/>
            <person name="Salamov A."/>
            <person name="Andreopoulos B."/>
            <person name="Baker S."/>
            <person name="Barry K."/>
            <person name="Bills G."/>
            <person name="Bluhm B."/>
            <person name="Cannon C."/>
            <person name="Castanera R."/>
            <person name="Culley D."/>
            <person name="Daum C."/>
            <person name="Ezra D."/>
            <person name="Gonzalez J."/>
            <person name="Henrissat B."/>
            <person name="Kuo A."/>
            <person name="Liang C."/>
            <person name="Lipzen A."/>
            <person name="Lutzoni F."/>
            <person name="Magnuson J."/>
            <person name="Mondo S."/>
            <person name="Nolan M."/>
            <person name="Ohm R."/>
            <person name="Pangilinan J."/>
            <person name="Park H.-J."/>
            <person name="Ramirez L."/>
            <person name="Alfaro M."/>
            <person name="Sun H."/>
            <person name="Tritt A."/>
            <person name="Yoshinaga Y."/>
            <person name="Zwiers L.-H."/>
            <person name="Turgeon B."/>
            <person name="Goodwin S."/>
            <person name="Spatafora J."/>
            <person name="Crous P."/>
            <person name="Grigoriev I."/>
        </authorList>
    </citation>
    <scope>NUCLEOTIDE SEQUENCE</scope>
    <source>
        <strain evidence="2">CBS 122368</strain>
    </source>
</reference>
<dbReference type="EMBL" id="ML987189">
    <property type="protein sequence ID" value="KAF2256547.1"/>
    <property type="molecule type" value="Genomic_DNA"/>
</dbReference>
<evidence type="ECO:0000313" key="3">
    <source>
        <dbReference type="Proteomes" id="UP000800094"/>
    </source>
</evidence>
<evidence type="ECO:0000313" key="2">
    <source>
        <dbReference type="EMBL" id="KAF2256547.1"/>
    </source>
</evidence>
<keyword evidence="1" id="KW-0732">Signal</keyword>
<accession>A0A6A6J2H2</accession>
<dbReference type="Proteomes" id="UP000800094">
    <property type="component" value="Unassembled WGS sequence"/>
</dbReference>
<gene>
    <name evidence="2" type="ORF">BU26DRAFT_24142</name>
</gene>
<dbReference type="OrthoDB" id="5409186at2759"/>
<evidence type="ECO:0000256" key="1">
    <source>
        <dbReference type="SAM" id="SignalP"/>
    </source>
</evidence>
<feature type="signal peptide" evidence="1">
    <location>
        <begin position="1"/>
        <end position="17"/>
    </location>
</feature>
<dbReference type="GeneID" id="54574351"/>
<feature type="chain" id="PRO_5025392407" evidence="1">
    <location>
        <begin position="18"/>
        <end position="204"/>
    </location>
</feature>
<dbReference type="AlphaFoldDB" id="A0A6A6J2H2"/>